<dbReference type="PeptideAtlas" id="B4DGU7"/>
<sequence length="189" mass="21950">MIVSGKKLRLTIIECGCDINMMIDLAEVADLVLMLIDASFGFEMETFEFLNICQVHGFPKIMGVLTHLDFFKHNKQLKKTKKRLKHRFWTEVYLVAKLFCLSGMVHGEYQNQEMHNLGHFITVMKFRPLTWQTSHPYILADRVEDLTNPEDIQTNIRCDQQMLLYGYLRGAHLKNKSQIHMPGRGGAHP</sequence>
<gene>
    <name evidence="3" type="ORF">hCG_2026193</name>
</gene>
<evidence type="ECO:0000259" key="1">
    <source>
        <dbReference type="SMART" id="SM00785"/>
    </source>
</evidence>
<evidence type="ECO:0000313" key="2">
    <source>
        <dbReference type="EMBL" id="BAG57908.1"/>
    </source>
</evidence>
<dbReference type="PANTHER" id="PTHR12858">
    <property type="entry name" value="RIBOSOME BIOGENESIS PROTEIN"/>
    <property type="match status" value="1"/>
</dbReference>
<name>B4DGU7_HUMAN</name>
<dbReference type="SMR" id="B4DGU7"/>
<dbReference type="GO" id="GO:0042254">
    <property type="term" value="P:ribosome biogenesis"/>
    <property type="evidence" value="ECO:0007669"/>
    <property type="project" value="InterPro"/>
</dbReference>
<dbReference type="SMART" id="SM00785">
    <property type="entry name" value="AARP2CN"/>
    <property type="match status" value="1"/>
</dbReference>
<dbReference type="EMBL" id="CH471083">
    <property type="protein sequence ID" value="EAW54513.1"/>
    <property type="molecule type" value="Genomic_DNA"/>
</dbReference>
<dbReference type="InterPro" id="IPR039761">
    <property type="entry name" value="Bms1/Tsr1"/>
</dbReference>
<dbReference type="PANTHER" id="PTHR12858:SF2">
    <property type="entry name" value="RIBOSOME BIOGENESIS PROTEIN BMS1 HOMOLOG"/>
    <property type="match status" value="1"/>
</dbReference>
<accession>B4DGU7</accession>
<feature type="domain" description="AARP2CN" evidence="1">
    <location>
        <begin position="113"/>
        <end position="188"/>
    </location>
</feature>
<protein>
    <submittedName>
        <fullName evidence="3">HCG2026193</fullName>
    </submittedName>
    <submittedName>
        <fullName evidence="2">cDNA FLJ60014, highly similar to Ribosome biogenesis protein BMS1 homolog</fullName>
    </submittedName>
</protein>
<dbReference type="Pfam" id="PF08142">
    <property type="entry name" value="AARP2CN"/>
    <property type="match status" value="1"/>
</dbReference>
<dbReference type="GO" id="GO:0005634">
    <property type="term" value="C:nucleus"/>
    <property type="evidence" value="ECO:0007669"/>
    <property type="project" value="InterPro"/>
</dbReference>
<reference evidence="3" key="2">
    <citation type="submission" date="2005-07" db="EMBL/GenBank/DDBJ databases">
        <authorList>
            <person name="Mural R.J."/>
            <person name="Istrail S."/>
            <person name="Sutton G."/>
            <person name="Florea L."/>
            <person name="Halpern A.L."/>
            <person name="Mobarry C.M."/>
            <person name="Lippert R."/>
            <person name="Walenz B."/>
            <person name="Shatkay H."/>
            <person name="Dew I."/>
            <person name="Miller J.R."/>
            <person name="Flanigan M.J."/>
            <person name="Edwards N.J."/>
            <person name="Bolanos R."/>
            <person name="Fasulo D."/>
            <person name="Halldorsson B.V."/>
            <person name="Hannenhalli S."/>
            <person name="Turner R."/>
            <person name="Yooseph S."/>
            <person name="Lu F."/>
            <person name="Nusskern D.R."/>
            <person name="Shue B.C."/>
            <person name="Zheng X.H."/>
            <person name="Zhong F."/>
            <person name="Delcher A.L."/>
            <person name="Huson D.H."/>
            <person name="Kravitz S.A."/>
            <person name="Mouchard L."/>
            <person name="Reinert K."/>
            <person name="Remington K.A."/>
            <person name="Clark A.G."/>
            <person name="Waterman M.S."/>
            <person name="Eichler E.E."/>
            <person name="Adams M.D."/>
            <person name="Hunkapiller M.W."/>
            <person name="Myers E.W."/>
            <person name="Venter J.C."/>
        </authorList>
    </citation>
    <scope>NUCLEOTIDE SEQUENCE</scope>
</reference>
<dbReference type="AlphaFoldDB" id="B4DGU7"/>
<dbReference type="InterPro" id="IPR012948">
    <property type="entry name" value="AARP2CN"/>
</dbReference>
<organism evidence="2">
    <name type="scientific">Homo sapiens</name>
    <name type="common">Human</name>
    <dbReference type="NCBI Taxonomy" id="9606"/>
    <lineage>
        <taxon>Eukaryota</taxon>
        <taxon>Metazoa</taxon>
        <taxon>Chordata</taxon>
        <taxon>Craniata</taxon>
        <taxon>Vertebrata</taxon>
        <taxon>Euteleostomi</taxon>
        <taxon>Mammalia</taxon>
        <taxon>Eutheria</taxon>
        <taxon>Euarchontoglires</taxon>
        <taxon>Primates</taxon>
        <taxon>Haplorrhini</taxon>
        <taxon>Catarrhini</taxon>
        <taxon>Hominidae</taxon>
        <taxon>Homo</taxon>
    </lineage>
</organism>
<dbReference type="EMBL" id="AK294783">
    <property type="protein sequence ID" value="BAG57908.1"/>
    <property type="molecule type" value="mRNA"/>
</dbReference>
<dbReference type="Gene3D" id="3.40.50.300">
    <property type="entry name" value="P-loop containing nucleotide triphosphate hydrolases"/>
    <property type="match status" value="1"/>
</dbReference>
<reference evidence="3" key="1">
    <citation type="journal article" date="2001" name="Science">
        <title>The sequence of the human genome.</title>
        <authorList>
            <person name="Venter J.C."/>
            <person name="Adams M.D."/>
            <person name="Myers E.W."/>
            <person name="Li P.W."/>
            <person name="Mural R.J."/>
            <person name="Sutton G.G."/>
            <person name="Smith H.O."/>
            <person name="Yandell M."/>
            <person name="Evans C.A."/>
            <person name="Holt R.A."/>
            <person name="Gocayne J.D."/>
            <person name="Amanatides P."/>
            <person name="Ballew R.M."/>
            <person name="Huson D.H."/>
            <person name="Wortman J.R."/>
            <person name="Zhang Q."/>
            <person name="Kodira C.D."/>
            <person name="Zheng X.H."/>
            <person name="Chen L."/>
            <person name="Skupski M."/>
            <person name="Subramanian G."/>
            <person name="Thomas P.D."/>
            <person name="Zhang J."/>
            <person name="Gabor Miklos G.L."/>
            <person name="Nelson C."/>
            <person name="Broder S."/>
            <person name="Clark A.G."/>
            <person name="Nadeau J."/>
            <person name="McKusick V.A."/>
            <person name="Zinder N."/>
            <person name="Levine A.J."/>
            <person name="Roberts R.J."/>
            <person name="Simon M."/>
            <person name="Slayman C."/>
            <person name="Hunkapiller M."/>
            <person name="Bolanos R."/>
            <person name="Delcher A."/>
            <person name="Dew I."/>
            <person name="Fasulo D."/>
            <person name="Flanigan M."/>
            <person name="Florea L."/>
            <person name="Halpern A."/>
            <person name="Hannenhalli S."/>
            <person name="Kravitz S."/>
            <person name="Levy S."/>
            <person name="Mobarry C."/>
            <person name="Reinert K."/>
            <person name="Remington K."/>
            <person name="Abu-Threideh J."/>
            <person name="Beasley E."/>
            <person name="Biddick K."/>
            <person name="Bonazzi V."/>
            <person name="Brandon R."/>
            <person name="Cargill M."/>
            <person name="Chandramouliswaran I."/>
            <person name="Charlab R."/>
            <person name="Chaturvedi K."/>
            <person name="Deng Z."/>
            <person name="Di Francesco V."/>
            <person name="Dunn P."/>
            <person name="Eilbeck K."/>
            <person name="Evangelista C."/>
            <person name="Gabrielian A.E."/>
            <person name="Gan W."/>
            <person name="Ge W."/>
            <person name="Gong F."/>
            <person name="Gu Z."/>
            <person name="Guan P."/>
            <person name="Heiman T.J."/>
            <person name="Higgins M.E."/>
            <person name="Ji R.R."/>
            <person name="Ke Z."/>
            <person name="Ketchum K.A."/>
            <person name="Lai Z."/>
            <person name="Lei Y."/>
            <person name="Li Z."/>
            <person name="Li J."/>
            <person name="Liang Y."/>
            <person name="Lin X."/>
            <person name="Lu F."/>
            <person name="Merkulov G.V."/>
            <person name="Milshina N."/>
            <person name="Moore H.M."/>
            <person name="Naik A.K."/>
            <person name="Narayan V.A."/>
            <person name="Neelam B."/>
            <person name="Nusskern D."/>
            <person name="Rusch D.B."/>
            <person name="Salzberg S."/>
            <person name="Shao W."/>
            <person name="Shue B."/>
            <person name="Sun J."/>
            <person name="Wang Z."/>
            <person name="Wang A."/>
            <person name="Wang X."/>
            <person name="Wang J."/>
            <person name="Wei M."/>
            <person name="Wides R."/>
            <person name="Xiao C."/>
            <person name="Yan C."/>
            <person name="Yao A."/>
            <person name="Ye J."/>
            <person name="Zhan M."/>
            <person name="Zhang W."/>
            <person name="Zhang H."/>
            <person name="Zhao Q."/>
            <person name="Zheng L."/>
            <person name="Zhong F."/>
            <person name="Zhong W."/>
            <person name="Zhu S."/>
            <person name="Zhao S."/>
            <person name="Gilbert D."/>
            <person name="Baumhueter S."/>
            <person name="Spier G."/>
            <person name="Carter C."/>
            <person name="Cravchik A."/>
            <person name="Woodage T."/>
            <person name="Ali F."/>
            <person name="An H."/>
            <person name="Awe A."/>
            <person name="Baldwin D."/>
            <person name="Baden H."/>
            <person name="Barnstead M."/>
            <person name="Barrow I."/>
            <person name="Beeson K."/>
            <person name="Busam D."/>
            <person name="Carver A."/>
            <person name="Center A."/>
            <person name="Cheng M.L."/>
            <person name="Curry L."/>
            <person name="Danaher S."/>
            <person name="Davenport L."/>
            <person name="Desilets R."/>
            <person name="Dietz S."/>
            <person name="Dodson K."/>
            <person name="Doup L."/>
            <person name="Ferriera S."/>
            <person name="Garg N."/>
            <person name="Gluecksmann A."/>
            <person name="Hart B."/>
            <person name="Haynes J."/>
            <person name="Haynes C."/>
            <person name="Heiner C."/>
            <person name="Hladun S."/>
            <person name="Hostin D."/>
            <person name="Houck J."/>
            <person name="Howland T."/>
            <person name="Ibegwam C."/>
            <person name="Johnson J."/>
            <person name="Kalush F."/>
            <person name="Kline L."/>
            <person name="Koduru S."/>
            <person name="Love A."/>
            <person name="Mann F."/>
            <person name="May D."/>
            <person name="McCawley S."/>
            <person name="McIntosh T."/>
            <person name="McMullen I."/>
            <person name="Moy M."/>
            <person name="Moy L."/>
            <person name="Murphy B."/>
            <person name="Nelson K."/>
            <person name="Pfannkoch C."/>
            <person name="Pratts E."/>
            <person name="Puri V."/>
            <person name="Qureshi H."/>
            <person name="Reardon M."/>
            <person name="Rodriguez R."/>
            <person name="Rogers Y.H."/>
            <person name="Romblad D."/>
            <person name="Ruhfel B."/>
            <person name="Scott R."/>
            <person name="Sitter C."/>
            <person name="Smallwood M."/>
            <person name="Stewart E."/>
            <person name="Strong R."/>
            <person name="Suh E."/>
            <person name="Thomas R."/>
            <person name="Tint N.N."/>
            <person name="Tse S."/>
            <person name="Vech C."/>
            <person name="Wang G."/>
            <person name="Wetter J."/>
            <person name="Williams S."/>
            <person name="Williams M."/>
            <person name="Windsor S."/>
            <person name="Winn-Deen E."/>
            <person name="Wolfe K."/>
            <person name="Zaveri J."/>
            <person name="Zaveri K."/>
            <person name="Abril J.F."/>
            <person name="Guigo R."/>
            <person name="Campbell M.J."/>
            <person name="Sjolander K.V."/>
            <person name="Karlak B."/>
            <person name="Kejariwal A."/>
            <person name="Mi H."/>
            <person name="Lazareva B."/>
            <person name="Hatton T."/>
            <person name="Narechania A."/>
            <person name="Diemer K."/>
            <person name="Muruganujan A."/>
            <person name="Guo N."/>
            <person name="Sato S."/>
            <person name="Bafna V."/>
            <person name="Istrail S."/>
            <person name="Lippert R."/>
            <person name="Schwartz R."/>
            <person name="Walenz B."/>
            <person name="Yooseph S."/>
            <person name="Allen D."/>
            <person name="Basu A."/>
            <person name="Baxendale J."/>
            <person name="Blick L."/>
            <person name="Caminha M."/>
            <person name="Carnes-Stine J."/>
            <person name="Caulk P."/>
            <person name="Chiang Y.H."/>
            <person name="Coyne M."/>
            <person name="Dahlke C."/>
            <person name="Mays A."/>
            <person name="Dombroski M."/>
            <person name="Donnelly M."/>
            <person name="Ely D."/>
            <person name="Esparham S."/>
            <person name="Fosler C."/>
            <person name="Gire H."/>
            <person name="Glanowski S."/>
            <person name="Glasser K."/>
            <person name="Glodek A."/>
            <person name="Gorokhov M."/>
            <person name="Graham K."/>
            <person name="Gropman B."/>
            <person name="Harris M."/>
            <person name="Heil J."/>
            <person name="Henderson S."/>
            <person name="Hoover J."/>
            <person name="Jennings D."/>
            <person name="Jordan C."/>
            <person name="Jordan J."/>
            <person name="Kasha J."/>
            <person name="Kagan L."/>
            <person name="Kraft C."/>
            <person name="Levitsky A."/>
            <person name="Lewis M."/>
            <person name="Liu X."/>
            <person name="Lopez J."/>
            <person name="Ma D."/>
            <person name="Majoros W."/>
            <person name="McDaniel J."/>
            <person name="Murphy S."/>
            <person name="Newman M."/>
            <person name="Nguyen T."/>
            <person name="Nguyen N."/>
            <person name="Nodell M."/>
            <person name="Pan S."/>
            <person name="Peck J."/>
            <person name="Peterson M."/>
            <person name="Rowe W."/>
            <person name="Sanders R."/>
            <person name="Scott J."/>
            <person name="Simpson M."/>
            <person name="Smith T."/>
            <person name="Sprague A."/>
            <person name="Stockwell T."/>
            <person name="Turner R."/>
            <person name="Venter E."/>
            <person name="Wang M."/>
            <person name="Wen M."/>
            <person name="Wu D."/>
            <person name="Wu M."/>
            <person name="Xia A."/>
            <person name="Zandieh A."/>
            <person name="Zhu X."/>
        </authorList>
    </citation>
    <scope>NUCLEOTIDE SEQUENCE</scope>
</reference>
<reference evidence="2" key="3">
    <citation type="submission" date="2007-10" db="EMBL/GenBank/DDBJ databases">
        <title>NEDO human cDNA sequencing project focused on splicing variants.</title>
        <authorList>
            <person name="Wakamatsu A."/>
            <person name="Yamamoto J."/>
            <person name="Kimura K."/>
            <person name="Ishii S."/>
            <person name="Watanabe K."/>
            <person name="Sugiyama A."/>
            <person name="Murakawa K."/>
            <person name="Kaida T."/>
            <person name="Tsuchiya K."/>
            <person name="Fukuzumi Y."/>
            <person name="Kumagai A."/>
            <person name="Oishi Y."/>
            <person name="Yamamoto S."/>
            <person name="Ono Y."/>
            <person name="Komori Y."/>
            <person name="Yamazaki M."/>
            <person name="Kisu Y."/>
            <person name="Nishikawa T."/>
            <person name="Sugano S."/>
            <person name="Nomura N."/>
            <person name="Isogai T."/>
        </authorList>
    </citation>
    <scope>NUCLEOTIDE SEQUENCE</scope>
    <source>
        <tissue evidence="2">Brain</tissue>
    </source>
</reference>
<dbReference type="InterPro" id="IPR027417">
    <property type="entry name" value="P-loop_NTPase"/>
</dbReference>
<proteinExistence type="evidence at transcript level"/>
<evidence type="ECO:0000313" key="3">
    <source>
        <dbReference type="EMBL" id="EAW54513.1"/>
    </source>
</evidence>
<dbReference type="SUPFAM" id="SSF52540">
    <property type="entry name" value="P-loop containing nucleoside triphosphate hydrolases"/>
    <property type="match status" value="1"/>
</dbReference>